<organism evidence="2 3">
    <name type="scientific">Mya arenaria</name>
    <name type="common">Soft-shell clam</name>
    <dbReference type="NCBI Taxonomy" id="6604"/>
    <lineage>
        <taxon>Eukaryota</taxon>
        <taxon>Metazoa</taxon>
        <taxon>Spiralia</taxon>
        <taxon>Lophotrochozoa</taxon>
        <taxon>Mollusca</taxon>
        <taxon>Bivalvia</taxon>
        <taxon>Autobranchia</taxon>
        <taxon>Heteroconchia</taxon>
        <taxon>Euheterodonta</taxon>
        <taxon>Imparidentia</taxon>
        <taxon>Neoheterodontei</taxon>
        <taxon>Myida</taxon>
        <taxon>Myoidea</taxon>
        <taxon>Myidae</taxon>
        <taxon>Mya</taxon>
    </lineage>
</organism>
<proteinExistence type="predicted"/>
<keyword evidence="3" id="KW-1185">Reference proteome</keyword>
<dbReference type="Proteomes" id="UP001164746">
    <property type="component" value="Chromosome 9"/>
</dbReference>
<evidence type="ECO:0000313" key="3">
    <source>
        <dbReference type="Proteomes" id="UP001164746"/>
    </source>
</evidence>
<name>A0ABY7F3W8_MYAAR</name>
<evidence type="ECO:0000256" key="1">
    <source>
        <dbReference type="SAM" id="Phobius"/>
    </source>
</evidence>
<reference evidence="2" key="1">
    <citation type="submission" date="2022-11" db="EMBL/GenBank/DDBJ databases">
        <title>Centuries of genome instability and evolution in soft-shell clam transmissible cancer (bioRxiv).</title>
        <authorList>
            <person name="Hart S.F.M."/>
            <person name="Yonemitsu M.A."/>
            <person name="Giersch R.M."/>
            <person name="Beal B.F."/>
            <person name="Arriagada G."/>
            <person name="Davis B.W."/>
            <person name="Ostrander E.A."/>
            <person name="Goff S.P."/>
            <person name="Metzger M.J."/>
        </authorList>
    </citation>
    <scope>NUCLEOTIDE SEQUENCE</scope>
    <source>
        <strain evidence="2">MELC-2E11</strain>
        <tissue evidence="2">Siphon/mantle</tissue>
    </source>
</reference>
<dbReference type="EMBL" id="CP111020">
    <property type="protein sequence ID" value="WAR15516.1"/>
    <property type="molecule type" value="Genomic_DNA"/>
</dbReference>
<evidence type="ECO:0000313" key="2">
    <source>
        <dbReference type="EMBL" id="WAR15516.1"/>
    </source>
</evidence>
<protein>
    <submittedName>
        <fullName evidence="2">Uncharacterized protein</fullName>
    </submittedName>
</protein>
<feature type="transmembrane region" description="Helical" evidence="1">
    <location>
        <begin position="107"/>
        <end position="129"/>
    </location>
</feature>
<gene>
    <name evidence="2" type="ORF">MAR_005621</name>
</gene>
<sequence>MNGYKHSRTDALSERLDIHGPHGRRHLCRSSSLNAEVLPKYHDAARSGALWIFASDRKRAHVDNCRKLHEKTRTTGTSERRLVLGLLDDGGVCKRGGARKNVYEERWAILMEYLVIYVPVMFTVLVALCRNRTKRTERQLRIEDSLTCGPNIKRHLNNP</sequence>
<accession>A0ABY7F3W8</accession>
<keyword evidence="1" id="KW-0812">Transmembrane</keyword>
<keyword evidence="1" id="KW-1133">Transmembrane helix</keyword>
<keyword evidence="1" id="KW-0472">Membrane</keyword>